<evidence type="ECO:0000256" key="3">
    <source>
        <dbReference type="ARBA" id="ARBA00022630"/>
    </source>
</evidence>
<comment type="pathway">
    <text evidence="1">Cofactor biosynthesis; FAD biosynthesis; FAD from FMN: step 1/1.</text>
</comment>
<evidence type="ECO:0000256" key="6">
    <source>
        <dbReference type="ARBA" id="ARBA00022695"/>
    </source>
</evidence>
<gene>
    <name evidence="14" type="ORF">TM35_000162950</name>
</gene>
<comment type="caution">
    <text evidence="14">The sequence shown here is derived from an EMBL/GenBank/DDBJ whole genome shotgun (WGS) entry which is preliminary data.</text>
</comment>
<keyword evidence="3" id="KW-0285">Flavoprotein</keyword>
<evidence type="ECO:0000256" key="9">
    <source>
        <dbReference type="ARBA" id="ARBA00022840"/>
    </source>
</evidence>
<dbReference type="RefSeq" id="XP_028882723.1">
    <property type="nucleotide sequence ID" value="XM_029026167.1"/>
</dbReference>
<keyword evidence="9" id="KW-0067">ATP-binding</keyword>
<dbReference type="OrthoDB" id="270728at2759"/>
<keyword evidence="7" id="KW-0547">Nucleotide-binding</keyword>
<dbReference type="SUPFAM" id="SSF52402">
    <property type="entry name" value="Adenine nucleotide alpha hydrolases-like"/>
    <property type="match status" value="1"/>
</dbReference>
<evidence type="ECO:0000256" key="11">
    <source>
        <dbReference type="ARBA" id="ARBA00031871"/>
    </source>
</evidence>
<dbReference type="EC" id="2.7.7.2" evidence="2"/>
<dbReference type="Gene3D" id="3.40.50.620">
    <property type="entry name" value="HUPs"/>
    <property type="match status" value="1"/>
</dbReference>
<protein>
    <recommendedName>
        <fullName evidence="2">FAD synthase</fullName>
        <ecNumber evidence="2">2.7.7.2</ecNumber>
    </recommendedName>
    <alternativeName>
        <fullName evidence="10">FAD pyrophosphorylase</fullName>
    </alternativeName>
    <alternativeName>
        <fullName evidence="11">FMN adenylyltransferase</fullName>
    </alternativeName>
</protein>
<proteinExistence type="predicted"/>
<dbReference type="Pfam" id="PF01507">
    <property type="entry name" value="PAPS_reduct"/>
    <property type="match status" value="1"/>
</dbReference>
<name>A0A1X0NVD4_9TRYP</name>
<organism evidence="14 15">
    <name type="scientific">Trypanosoma theileri</name>
    <dbReference type="NCBI Taxonomy" id="67003"/>
    <lineage>
        <taxon>Eukaryota</taxon>
        <taxon>Discoba</taxon>
        <taxon>Euglenozoa</taxon>
        <taxon>Kinetoplastea</taxon>
        <taxon>Metakinetoplastina</taxon>
        <taxon>Trypanosomatida</taxon>
        <taxon>Trypanosomatidae</taxon>
        <taxon>Trypanosoma</taxon>
    </lineage>
</organism>
<evidence type="ECO:0000313" key="15">
    <source>
        <dbReference type="Proteomes" id="UP000192257"/>
    </source>
</evidence>
<keyword evidence="4" id="KW-0288">FMN</keyword>
<dbReference type="AlphaFoldDB" id="A0A1X0NVD4"/>
<evidence type="ECO:0000256" key="1">
    <source>
        <dbReference type="ARBA" id="ARBA00004726"/>
    </source>
</evidence>
<evidence type="ECO:0000256" key="10">
    <source>
        <dbReference type="ARBA" id="ARBA00031145"/>
    </source>
</evidence>
<feature type="domain" description="Phosphoadenosine phosphosulphate reductase" evidence="13">
    <location>
        <begin position="214"/>
        <end position="294"/>
    </location>
</feature>
<dbReference type="EMBL" id="NBCO01000016">
    <property type="protein sequence ID" value="ORC88657.1"/>
    <property type="molecule type" value="Genomic_DNA"/>
</dbReference>
<keyword evidence="8" id="KW-0274">FAD</keyword>
<dbReference type="Proteomes" id="UP000192257">
    <property type="component" value="Unassembled WGS sequence"/>
</dbReference>
<evidence type="ECO:0000313" key="14">
    <source>
        <dbReference type="EMBL" id="ORC88657.1"/>
    </source>
</evidence>
<evidence type="ECO:0000256" key="12">
    <source>
        <dbReference type="ARBA" id="ARBA00049494"/>
    </source>
</evidence>
<keyword evidence="5" id="KW-0808">Transferase</keyword>
<dbReference type="PANTHER" id="PTHR23293">
    <property type="entry name" value="FAD SYNTHETASE-RELATED FMN ADENYLYLTRANSFERASE"/>
    <property type="match status" value="1"/>
</dbReference>
<dbReference type="GeneID" id="39985947"/>
<evidence type="ECO:0000259" key="13">
    <source>
        <dbReference type="Pfam" id="PF01507"/>
    </source>
</evidence>
<evidence type="ECO:0000256" key="7">
    <source>
        <dbReference type="ARBA" id="ARBA00022741"/>
    </source>
</evidence>
<keyword evidence="6" id="KW-0548">Nucleotidyltransferase</keyword>
<dbReference type="PANTHER" id="PTHR23293:SF9">
    <property type="entry name" value="FAD SYNTHASE"/>
    <property type="match status" value="1"/>
</dbReference>
<keyword evidence="15" id="KW-1185">Reference proteome</keyword>
<dbReference type="InterPro" id="IPR014729">
    <property type="entry name" value="Rossmann-like_a/b/a_fold"/>
</dbReference>
<evidence type="ECO:0000256" key="2">
    <source>
        <dbReference type="ARBA" id="ARBA00012393"/>
    </source>
</evidence>
<dbReference type="GO" id="GO:0006747">
    <property type="term" value="P:FAD biosynthetic process"/>
    <property type="evidence" value="ECO:0007669"/>
    <property type="project" value="TreeGrafter"/>
</dbReference>
<evidence type="ECO:0000256" key="5">
    <source>
        <dbReference type="ARBA" id="ARBA00022679"/>
    </source>
</evidence>
<dbReference type="InterPro" id="IPR002500">
    <property type="entry name" value="PAPS_reduct_dom"/>
</dbReference>
<evidence type="ECO:0000256" key="8">
    <source>
        <dbReference type="ARBA" id="ARBA00022827"/>
    </source>
</evidence>
<reference evidence="14 15" key="1">
    <citation type="submission" date="2017-03" db="EMBL/GenBank/DDBJ databases">
        <title>An alternative strategy for trypanosome survival in the mammalian bloodstream revealed through genome and transcriptome analysis of the ubiquitous bovine parasite Trypanosoma (Megatrypanum) theileri.</title>
        <authorList>
            <person name="Kelly S."/>
            <person name="Ivens A."/>
            <person name="Mott A."/>
            <person name="O'Neill E."/>
            <person name="Emms D."/>
            <person name="Macleod O."/>
            <person name="Voorheis P."/>
            <person name="Matthews J."/>
            <person name="Matthews K."/>
            <person name="Carrington M."/>
        </authorList>
    </citation>
    <scope>NUCLEOTIDE SEQUENCE [LARGE SCALE GENOMIC DNA]</scope>
    <source>
        <strain evidence="14">Edinburgh</strain>
    </source>
</reference>
<dbReference type="GO" id="GO:0005524">
    <property type="term" value="F:ATP binding"/>
    <property type="evidence" value="ECO:0007669"/>
    <property type="project" value="UniProtKB-KW"/>
</dbReference>
<accession>A0A1X0NVD4</accession>
<evidence type="ECO:0000256" key="4">
    <source>
        <dbReference type="ARBA" id="ARBA00022643"/>
    </source>
</evidence>
<dbReference type="STRING" id="67003.A0A1X0NVD4"/>
<comment type="catalytic activity">
    <reaction evidence="12">
        <text>FMN + ATP + H(+) = FAD + diphosphate</text>
        <dbReference type="Rhea" id="RHEA:17237"/>
        <dbReference type="ChEBI" id="CHEBI:15378"/>
        <dbReference type="ChEBI" id="CHEBI:30616"/>
        <dbReference type="ChEBI" id="CHEBI:33019"/>
        <dbReference type="ChEBI" id="CHEBI:57692"/>
        <dbReference type="ChEBI" id="CHEBI:58210"/>
        <dbReference type="EC" id="2.7.7.2"/>
    </reaction>
</comment>
<dbReference type="GO" id="GO:0003919">
    <property type="term" value="F:FMN adenylyltransferase activity"/>
    <property type="evidence" value="ECO:0007669"/>
    <property type="project" value="UniProtKB-EC"/>
</dbReference>
<sequence length="325" mass="36294">MEESTQSLKFVGADVTNTDIAQACLRQAVTHVELHNCDRVTDVSALADIPTLVEARIYSCKRVRCFGLLCQKESSLRKLVLFRTPITGAQLKDLRSHGIEVVLKESTGFEKMVRPSESLVKSSLDLIRKVTADVKPEQIGIAFNGGKDSVVMMDLLLCVFGSEVMKKFCIFVLGIGGMEEFNEMVSFRENYASTNGFVLTKTDSSLSMKEGLEYLKETRDIQLVFMGTRKSDSAHQKESVERTTKGWPDMLRVCLLFNWSYEDIWGYILAYGIPFCSLYAEGYTSLGSLNSTAPNPLLRRSDGTFSPAWELSDSSAERNGRHVKA</sequence>
<dbReference type="VEuPathDB" id="TriTrypDB:TM35_000162950"/>